<organism evidence="3">
    <name type="scientific">Nippostrongylus brasiliensis</name>
    <name type="common">Rat hookworm</name>
    <dbReference type="NCBI Taxonomy" id="27835"/>
    <lineage>
        <taxon>Eukaryota</taxon>
        <taxon>Metazoa</taxon>
        <taxon>Ecdysozoa</taxon>
        <taxon>Nematoda</taxon>
        <taxon>Chromadorea</taxon>
        <taxon>Rhabditida</taxon>
        <taxon>Rhabditina</taxon>
        <taxon>Rhabditomorpha</taxon>
        <taxon>Strongyloidea</taxon>
        <taxon>Heligmosomidae</taxon>
        <taxon>Nippostrongylus</taxon>
    </lineage>
</organism>
<reference evidence="1 2" key="2">
    <citation type="submission" date="2018-11" db="EMBL/GenBank/DDBJ databases">
        <authorList>
            <consortium name="Pathogen Informatics"/>
        </authorList>
    </citation>
    <scope>NUCLEOTIDE SEQUENCE [LARGE SCALE GENOMIC DNA]</scope>
</reference>
<gene>
    <name evidence="1" type="ORF">NBR_LOCUS6664</name>
</gene>
<evidence type="ECO:0000313" key="1">
    <source>
        <dbReference type="EMBL" id="VDL70253.1"/>
    </source>
</evidence>
<dbReference type="AlphaFoldDB" id="A0A0N4XV65"/>
<reference evidence="3" key="1">
    <citation type="submission" date="2017-02" db="UniProtKB">
        <authorList>
            <consortium name="WormBaseParasite"/>
        </authorList>
    </citation>
    <scope>IDENTIFICATION</scope>
</reference>
<dbReference type="EMBL" id="UYSL01019820">
    <property type="protein sequence ID" value="VDL70253.1"/>
    <property type="molecule type" value="Genomic_DNA"/>
</dbReference>
<sequence length="73" mass="8305">MAEAGVVFQHEQAAKAHTSWFCSLQFAIELQFMDAKPLVIDDSASRGKNNFMEVFLCVNSYHEAELQKLRVRA</sequence>
<protein>
    <submittedName>
        <fullName evidence="1 3">Uncharacterized protein</fullName>
    </submittedName>
</protein>
<dbReference type="WBParaSite" id="NBR_0000666301-mRNA-1">
    <property type="protein sequence ID" value="NBR_0000666301-mRNA-1"/>
    <property type="gene ID" value="NBR_0000666301"/>
</dbReference>
<evidence type="ECO:0000313" key="3">
    <source>
        <dbReference type="WBParaSite" id="NBR_0000666301-mRNA-1"/>
    </source>
</evidence>
<name>A0A0N4XV65_NIPBR</name>
<evidence type="ECO:0000313" key="2">
    <source>
        <dbReference type="Proteomes" id="UP000271162"/>
    </source>
</evidence>
<proteinExistence type="predicted"/>
<accession>A0A0N4XV65</accession>
<keyword evidence="2" id="KW-1185">Reference proteome</keyword>
<dbReference type="Proteomes" id="UP000271162">
    <property type="component" value="Unassembled WGS sequence"/>
</dbReference>